<evidence type="ECO:0000256" key="2">
    <source>
        <dbReference type="ARBA" id="ARBA00001964"/>
    </source>
</evidence>
<feature type="domain" description="Thiamine pyrophosphate enzyme central" evidence="12">
    <location>
        <begin position="202"/>
        <end position="299"/>
    </location>
</feature>
<comment type="catalytic activity">
    <reaction evidence="1">
        <text>a 2-oxocarboxylate + H(+) = an aldehyde + CO2</text>
        <dbReference type="Rhea" id="RHEA:11628"/>
        <dbReference type="ChEBI" id="CHEBI:15378"/>
        <dbReference type="ChEBI" id="CHEBI:16526"/>
        <dbReference type="ChEBI" id="CHEBI:17478"/>
        <dbReference type="ChEBI" id="CHEBI:35179"/>
        <dbReference type="EC" id="4.1.1.1"/>
    </reaction>
</comment>
<name>Q2JYJ7_RHIEC</name>
<dbReference type="InterPro" id="IPR011766">
    <property type="entry name" value="TPP_enzyme_TPP-bd"/>
</dbReference>
<dbReference type="InterPro" id="IPR012110">
    <property type="entry name" value="PDC/IPDC-like"/>
</dbReference>
<dbReference type="GO" id="GO:0000287">
    <property type="term" value="F:magnesium ion binding"/>
    <property type="evidence" value="ECO:0007669"/>
    <property type="project" value="InterPro"/>
</dbReference>
<evidence type="ECO:0000256" key="7">
    <source>
        <dbReference type="ARBA" id="ARBA00022842"/>
    </source>
</evidence>
<keyword evidence="5 10" id="KW-0479">Metal-binding</keyword>
<dbReference type="GO" id="GO:0030976">
    <property type="term" value="F:thiamine pyrophosphate binding"/>
    <property type="evidence" value="ECO:0007669"/>
    <property type="project" value="InterPro"/>
</dbReference>
<evidence type="ECO:0000313" key="16">
    <source>
        <dbReference type="Proteomes" id="UP000001936"/>
    </source>
</evidence>
<evidence type="ECO:0000313" key="15">
    <source>
        <dbReference type="EMBL" id="ABC94339.1"/>
    </source>
</evidence>
<comment type="cofactor">
    <cofactor evidence="10">
        <name>Mg(2+)</name>
        <dbReference type="ChEBI" id="CHEBI:18420"/>
    </cofactor>
    <text evidence="10">Binds 1 Mg(2+) per subunit.</text>
</comment>
<dbReference type="GO" id="GO:0004737">
    <property type="term" value="F:pyruvate decarboxylase activity"/>
    <property type="evidence" value="ECO:0007669"/>
    <property type="project" value="UniProtKB-EC"/>
</dbReference>
<keyword evidence="7 10" id="KW-0460">Magnesium</keyword>
<evidence type="ECO:0000256" key="6">
    <source>
        <dbReference type="ARBA" id="ARBA00022793"/>
    </source>
</evidence>
<keyword evidence="8 11" id="KW-0786">Thiamine pyrophosphate</keyword>
<feature type="binding site" evidence="10">
    <location>
        <position position="464"/>
    </location>
    <ligand>
        <name>Mg(2+)</name>
        <dbReference type="ChEBI" id="CHEBI:18420"/>
    </ligand>
</feature>
<sequence>MGDTYTVGQYLVDRLRELGLGHLFSVAGDYSIEWVNSYVEKSDIQVIEEVNELNAGYAADGYARLKGIGALCVTYSAGSLCATNAIAGCYVEKVPVVLINGAPSVQKTLRFEQTGYSSHHFISGRETDRQVFEYITAATVRIDSPHLAPMLIDYALTQCITERRPVYVELLEDMVDLECTRPSNALKAAPDISDEDSLNQSIAQISERLQNATKPLIWIGVEIDRFGLHDQAERLIQDLKIPYVTELLSKAILSEDDVQFAGVFDGQSSSSYVQSLVKDSDFVLALGVWLTDINDLGWPIDLDKTAFASWDTVKYGTIFNAQVSLADLVNGLIDKRLTCKPQSLPAKTARQAPIVNPTGEITYQGFYDFIQQQIDGNTIVGADASLNYFGSLLLEVGARRGFIVQSSYSAIGYIGPAATGVSLAKQANQRLLVFAGDGGFQMTAQCLSTQTRFNLNPIIFVMDNGIYGVEQWLADASVFHGNRPFYTSCILHRWNYSKLAEVFGCRGWKVDTYGELEDAISGAKENLNSPSIIQVVVPQRSIPNNANWKAS</sequence>
<feature type="domain" description="Thiamine pyrophosphate enzyme TPP-binding" evidence="13">
    <location>
        <begin position="395"/>
        <end position="535"/>
    </location>
</feature>
<dbReference type="AlphaFoldDB" id="Q2JYJ7"/>
<protein>
    <recommendedName>
        <fullName evidence="4">pyruvate decarboxylase</fullName>
        <ecNumber evidence="4">4.1.1.1</ecNumber>
    </recommendedName>
</protein>
<feature type="domain" description="Thiamine pyrophosphate enzyme N-terminal TPP-binding" evidence="14">
    <location>
        <begin position="6"/>
        <end position="109"/>
    </location>
</feature>
<reference evidence="15 16" key="1">
    <citation type="journal article" date="2006" name="Proc. Natl. Acad. Sci. U.S.A.">
        <title>The partitioned Rhizobium etli genome: genetic and metabolic redundancy in seven interacting replicons.</title>
        <authorList>
            <person name="Gonzalez V."/>
            <person name="Santamaria R.I."/>
            <person name="Bustos P."/>
            <person name="Hernandez-Gonzalez I."/>
            <person name="Medrano-Soto A."/>
            <person name="Moreno-Hagelsieb G."/>
            <person name="Janga S.C."/>
            <person name="Ramirez M.A."/>
            <person name="Jimenez-Jacinto V."/>
            <person name="Collado-Vides J."/>
            <person name="Davila G."/>
        </authorList>
    </citation>
    <scope>NUCLEOTIDE SEQUENCE [LARGE SCALE GENOMIC DNA]</scope>
    <source>
        <strain evidence="16">ATCC 51251 / DSM 11541 / JCM 21823 / NBRC 15573 / CFN 42</strain>
    </source>
</reference>
<comment type="similarity">
    <text evidence="3 11">Belongs to the TPP enzyme family.</text>
</comment>
<evidence type="ECO:0000259" key="14">
    <source>
        <dbReference type="Pfam" id="PF02776"/>
    </source>
</evidence>
<keyword evidence="15" id="KW-0670">Pyruvate</keyword>
<evidence type="ECO:0000256" key="11">
    <source>
        <dbReference type="RuleBase" id="RU362132"/>
    </source>
</evidence>
<dbReference type="Pfam" id="PF02775">
    <property type="entry name" value="TPP_enzyme_C"/>
    <property type="match status" value="1"/>
</dbReference>
<dbReference type="Gene3D" id="3.40.50.1220">
    <property type="entry name" value="TPP-binding domain"/>
    <property type="match status" value="1"/>
</dbReference>
<evidence type="ECO:0000256" key="4">
    <source>
        <dbReference type="ARBA" id="ARBA00013202"/>
    </source>
</evidence>
<evidence type="ECO:0000256" key="10">
    <source>
        <dbReference type="PIRSR" id="PIRSR036565-2"/>
    </source>
</evidence>
<dbReference type="EMBL" id="CP000138">
    <property type="protein sequence ID" value="ABC94339.1"/>
    <property type="molecule type" value="Genomic_DNA"/>
</dbReference>
<evidence type="ECO:0000256" key="1">
    <source>
        <dbReference type="ARBA" id="ARBA00001041"/>
    </source>
</evidence>
<dbReference type="PANTHER" id="PTHR43452">
    <property type="entry name" value="PYRUVATE DECARBOXYLASE"/>
    <property type="match status" value="1"/>
</dbReference>
<evidence type="ECO:0000256" key="5">
    <source>
        <dbReference type="ARBA" id="ARBA00022723"/>
    </source>
</evidence>
<dbReference type="GO" id="GO:0000949">
    <property type="term" value="P:aromatic amino acid family catabolic process to alcohol via Ehrlich pathway"/>
    <property type="evidence" value="ECO:0007669"/>
    <property type="project" value="TreeGrafter"/>
</dbReference>
<keyword evidence="15" id="KW-0614">Plasmid</keyword>
<evidence type="ECO:0000256" key="8">
    <source>
        <dbReference type="ARBA" id="ARBA00023052"/>
    </source>
</evidence>
<dbReference type="CDD" id="cd07038">
    <property type="entry name" value="TPP_PYR_PDC_IPDC_like"/>
    <property type="match status" value="1"/>
</dbReference>
<dbReference type="OrthoDB" id="4494979at2"/>
<dbReference type="SUPFAM" id="SSF52518">
    <property type="entry name" value="Thiamin diphosphate-binding fold (THDP-binding)"/>
    <property type="match status" value="2"/>
</dbReference>
<dbReference type="GO" id="GO:0005829">
    <property type="term" value="C:cytosol"/>
    <property type="evidence" value="ECO:0007669"/>
    <property type="project" value="TreeGrafter"/>
</dbReference>
<keyword evidence="9 15" id="KW-0456">Lyase</keyword>
<evidence type="ECO:0000259" key="13">
    <source>
        <dbReference type="Pfam" id="PF02775"/>
    </source>
</evidence>
<dbReference type="InterPro" id="IPR029035">
    <property type="entry name" value="DHS-like_NAD/FAD-binding_dom"/>
</dbReference>
<keyword evidence="6" id="KW-0210">Decarboxylase</keyword>
<evidence type="ECO:0000256" key="3">
    <source>
        <dbReference type="ARBA" id="ARBA00007812"/>
    </source>
</evidence>
<keyword evidence="16" id="KW-1185">Reference proteome</keyword>
<comment type="cofactor">
    <cofactor evidence="2">
        <name>thiamine diphosphate</name>
        <dbReference type="ChEBI" id="CHEBI:58937"/>
    </cofactor>
</comment>
<evidence type="ECO:0000259" key="12">
    <source>
        <dbReference type="Pfam" id="PF00205"/>
    </source>
</evidence>
<dbReference type="InterPro" id="IPR012000">
    <property type="entry name" value="Thiamin_PyroP_enz_cen_dom"/>
</dbReference>
<dbReference type="KEGG" id="ret:RHE_PF00449"/>
<dbReference type="Pfam" id="PF00205">
    <property type="entry name" value="TPP_enzyme_M"/>
    <property type="match status" value="1"/>
</dbReference>
<accession>Q2JYJ7</accession>
<dbReference type="PIRSF" id="PIRSF036565">
    <property type="entry name" value="Pyruvt_ip_decrb"/>
    <property type="match status" value="1"/>
</dbReference>
<dbReference type="PANTHER" id="PTHR43452:SF1">
    <property type="entry name" value="PYRUVATE DECARBOXYLASE C186.09-RELATED"/>
    <property type="match status" value="1"/>
</dbReference>
<dbReference type="Proteomes" id="UP000001936">
    <property type="component" value="Plasmid p42f"/>
</dbReference>
<dbReference type="Pfam" id="PF02776">
    <property type="entry name" value="TPP_enzyme_N"/>
    <property type="match status" value="1"/>
</dbReference>
<dbReference type="Gene3D" id="3.40.50.970">
    <property type="match status" value="2"/>
</dbReference>
<dbReference type="InterPro" id="IPR029061">
    <property type="entry name" value="THDP-binding"/>
</dbReference>
<dbReference type="RefSeq" id="WP_011428754.1">
    <property type="nucleotide sequence ID" value="NC_007766.1"/>
</dbReference>
<dbReference type="HOGENOM" id="CLU_013748_0_2_5"/>
<evidence type="ECO:0000256" key="9">
    <source>
        <dbReference type="ARBA" id="ARBA00023239"/>
    </source>
</evidence>
<gene>
    <name evidence="15" type="ordered locus">RHE_PF00449</name>
</gene>
<dbReference type="InterPro" id="IPR012001">
    <property type="entry name" value="Thiamin_PyroP_enz_TPP-bd_dom"/>
</dbReference>
<feature type="binding site" evidence="10">
    <location>
        <position position="437"/>
    </location>
    <ligand>
        <name>Mg(2+)</name>
        <dbReference type="ChEBI" id="CHEBI:18420"/>
    </ligand>
</feature>
<geneLocation type="plasmid" evidence="15 16">
    <name>p42f</name>
</geneLocation>
<proteinExistence type="inferred from homology"/>
<dbReference type="EC" id="4.1.1.1" evidence="4"/>
<dbReference type="InterPro" id="IPR047213">
    <property type="entry name" value="TPP_PYR_PDC_IPDC-like"/>
</dbReference>
<organism evidence="15 16">
    <name type="scientific">Rhizobium etli (strain ATCC 51251 / DSM 11541 / JCM 21823 / NBRC 15573 / CFN 42)</name>
    <dbReference type="NCBI Taxonomy" id="347834"/>
    <lineage>
        <taxon>Bacteria</taxon>
        <taxon>Pseudomonadati</taxon>
        <taxon>Pseudomonadota</taxon>
        <taxon>Alphaproteobacteria</taxon>
        <taxon>Hyphomicrobiales</taxon>
        <taxon>Rhizobiaceae</taxon>
        <taxon>Rhizobium/Agrobacterium group</taxon>
        <taxon>Rhizobium</taxon>
    </lineage>
</organism>
<dbReference type="SUPFAM" id="SSF52467">
    <property type="entry name" value="DHS-like NAD/FAD-binding domain"/>
    <property type="match status" value="1"/>
</dbReference>